<feature type="transmembrane region" description="Helical" evidence="3">
    <location>
        <begin position="369"/>
        <end position="389"/>
    </location>
</feature>
<keyword evidence="3" id="KW-0472">Membrane</keyword>
<proteinExistence type="inferred from homology"/>
<evidence type="ECO:0000313" key="5">
    <source>
        <dbReference type="EMBL" id="KZV97751.1"/>
    </source>
</evidence>
<dbReference type="AlphaFoldDB" id="A0A165LE82"/>
<dbReference type="GO" id="GO:0016020">
    <property type="term" value="C:membrane"/>
    <property type="evidence" value="ECO:0007669"/>
    <property type="project" value="UniProtKB-SubCell"/>
</dbReference>
<feature type="transmembrane region" description="Helical" evidence="3">
    <location>
        <begin position="195"/>
        <end position="213"/>
    </location>
</feature>
<organism evidence="5 6">
    <name type="scientific">Exidia glandulosa HHB12029</name>
    <dbReference type="NCBI Taxonomy" id="1314781"/>
    <lineage>
        <taxon>Eukaryota</taxon>
        <taxon>Fungi</taxon>
        <taxon>Dikarya</taxon>
        <taxon>Basidiomycota</taxon>
        <taxon>Agaricomycotina</taxon>
        <taxon>Agaricomycetes</taxon>
        <taxon>Auriculariales</taxon>
        <taxon>Exidiaceae</taxon>
        <taxon>Exidia</taxon>
    </lineage>
</organism>
<evidence type="ECO:0000259" key="4">
    <source>
        <dbReference type="PROSITE" id="PS50850"/>
    </source>
</evidence>
<feature type="transmembrane region" description="Helical" evidence="3">
    <location>
        <begin position="160"/>
        <end position="180"/>
    </location>
</feature>
<evidence type="ECO:0000256" key="2">
    <source>
        <dbReference type="ARBA" id="ARBA00006727"/>
    </source>
</evidence>
<evidence type="ECO:0000256" key="3">
    <source>
        <dbReference type="SAM" id="Phobius"/>
    </source>
</evidence>
<feature type="transmembrane region" description="Helical" evidence="3">
    <location>
        <begin position="126"/>
        <end position="148"/>
    </location>
</feature>
<dbReference type="InterPro" id="IPR036259">
    <property type="entry name" value="MFS_trans_sf"/>
</dbReference>
<dbReference type="InterPro" id="IPR011701">
    <property type="entry name" value="MFS"/>
</dbReference>
<keyword evidence="3" id="KW-0812">Transmembrane</keyword>
<feature type="transmembrane region" description="Helical" evidence="3">
    <location>
        <begin position="395"/>
        <end position="416"/>
    </location>
</feature>
<name>A0A165LE82_EXIGL</name>
<dbReference type="InterPro" id="IPR050327">
    <property type="entry name" value="Proton-linked_MCT"/>
</dbReference>
<dbReference type="SUPFAM" id="SSF103473">
    <property type="entry name" value="MFS general substrate transporter"/>
    <property type="match status" value="1"/>
</dbReference>
<dbReference type="PROSITE" id="PS50850">
    <property type="entry name" value="MFS"/>
    <property type="match status" value="1"/>
</dbReference>
<keyword evidence="3" id="KW-1133">Transmembrane helix</keyword>
<dbReference type="STRING" id="1314781.A0A165LE82"/>
<protein>
    <submittedName>
        <fullName evidence="5">MFS general substrate transporter</fullName>
    </submittedName>
</protein>
<dbReference type="EMBL" id="KV425926">
    <property type="protein sequence ID" value="KZV97751.1"/>
    <property type="molecule type" value="Genomic_DNA"/>
</dbReference>
<feature type="domain" description="Major facilitator superfamily (MFS) profile" evidence="4">
    <location>
        <begin position="239"/>
        <end position="449"/>
    </location>
</feature>
<evidence type="ECO:0000256" key="1">
    <source>
        <dbReference type="ARBA" id="ARBA00004141"/>
    </source>
</evidence>
<dbReference type="GO" id="GO:0022857">
    <property type="term" value="F:transmembrane transporter activity"/>
    <property type="evidence" value="ECO:0007669"/>
    <property type="project" value="InterPro"/>
</dbReference>
<reference evidence="5 6" key="1">
    <citation type="journal article" date="2016" name="Mol. Biol. Evol.">
        <title>Comparative Genomics of Early-Diverging Mushroom-Forming Fungi Provides Insights into the Origins of Lignocellulose Decay Capabilities.</title>
        <authorList>
            <person name="Nagy L.G."/>
            <person name="Riley R."/>
            <person name="Tritt A."/>
            <person name="Adam C."/>
            <person name="Daum C."/>
            <person name="Floudas D."/>
            <person name="Sun H."/>
            <person name="Yadav J.S."/>
            <person name="Pangilinan J."/>
            <person name="Larsson K.H."/>
            <person name="Matsuura K."/>
            <person name="Barry K."/>
            <person name="Labutti K."/>
            <person name="Kuo R."/>
            <person name="Ohm R.A."/>
            <person name="Bhattacharya S.S."/>
            <person name="Shirouzu T."/>
            <person name="Yoshinaga Y."/>
            <person name="Martin F.M."/>
            <person name="Grigoriev I.V."/>
            <person name="Hibbett D.S."/>
        </authorList>
    </citation>
    <scope>NUCLEOTIDE SEQUENCE [LARGE SCALE GENOMIC DNA]</scope>
    <source>
        <strain evidence="5 6">HHB12029</strain>
    </source>
</reference>
<evidence type="ECO:0000313" key="6">
    <source>
        <dbReference type="Proteomes" id="UP000077266"/>
    </source>
</evidence>
<dbReference type="Proteomes" id="UP000077266">
    <property type="component" value="Unassembled WGS sequence"/>
</dbReference>
<gene>
    <name evidence="5" type="ORF">EXIGLDRAFT_739287</name>
</gene>
<feature type="transmembrane region" description="Helical" evidence="3">
    <location>
        <begin position="103"/>
        <end position="120"/>
    </location>
</feature>
<dbReference type="PANTHER" id="PTHR11360:SF284">
    <property type="entry name" value="EG:103B4.3 PROTEIN-RELATED"/>
    <property type="match status" value="1"/>
</dbReference>
<feature type="transmembrane region" description="Helical" evidence="3">
    <location>
        <begin position="31"/>
        <end position="52"/>
    </location>
</feature>
<sequence length="449" mass="49030">MDEEERQVDEPVSAAPTIRVAPEFPEGGLRAWLVVVGSSCCFFAAFGQVNSFGAYEDFYVRHYLTDYTAADISWIGSVQLCLQSCIGMIAGALFDRGYFHQTVAFGSVLYVVCMFMLSLAKPGQYYQVFLSQGLGVGLGLGLIFIPSMSVISHYFARRRAFAMGLAFAGSSLGGIIQPIMVNKLLNSKLGFANGVRANTGLIAGMLLIGNLLMRPRPAREIHLAPRAPMDVKKYVRDGPYMMLLLSSFFITLGMFIPMVYLQLDAVQHGIDPNLAFYLLAILNGASFFGRIVPNFLADKFGALRVQITTGAICACIALGMLGIRQGDVAGVAVIAALYGFFSGANISLWGPLIAEFSPSLQELGARSGFLYIWVGLAGLLGNPIGGWLLTTHYHWWRLILWSVLTMVVAVGTLIVAEILHARRRLVEQNLSARPSVEENIEKEKDEKKA</sequence>
<dbReference type="OrthoDB" id="6499973at2759"/>
<dbReference type="Gene3D" id="1.20.1250.20">
    <property type="entry name" value="MFS general substrate transporter like domains"/>
    <property type="match status" value="2"/>
</dbReference>
<dbReference type="PANTHER" id="PTHR11360">
    <property type="entry name" value="MONOCARBOXYLATE TRANSPORTER"/>
    <property type="match status" value="1"/>
</dbReference>
<comment type="subcellular location">
    <subcellularLocation>
        <location evidence="1">Membrane</location>
        <topology evidence="1">Multi-pass membrane protein</topology>
    </subcellularLocation>
</comment>
<feature type="transmembrane region" description="Helical" evidence="3">
    <location>
        <begin position="274"/>
        <end position="293"/>
    </location>
</feature>
<comment type="similarity">
    <text evidence="2">Belongs to the major facilitator superfamily. Monocarboxylate porter (TC 2.A.1.13) family.</text>
</comment>
<feature type="transmembrane region" description="Helical" evidence="3">
    <location>
        <begin position="242"/>
        <end position="262"/>
    </location>
</feature>
<dbReference type="InterPro" id="IPR020846">
    <property type="entry name" value="MFS_dom"/>
</dbReference>
<dbReference type="Pfam" id="PF07690">
    <property type="entry name" value="MFS_1"/>
    <property type="match status" value="1"/>
</dbReference>
<dbReference type="InParanoid" id="A0A165LE82"/>
<keyword evidence="6" id="KW-1185">Reference proteome</keyword>
<feature type="transmembrane region" description="Helical" evidence="3">
    <location>
        <begin position="305"/>
        <end position="323"/>
    </location>
</feature>
<accession>A0A165LE82</accession>
<feature type="transmembrane region" description="Helical" evidence="3">
    <location>
        <begin position="329"/>
        <end position="348"/>
    </location>
</feature>